<protein>
    <recommendedName>
        <fullName evidence="1">N-acetyltransferase domain-containing protein</fullName>
    </recommendedName>
</protein>
<dbReference type="OrthoDB" id="2445945at2759"/>
<organism evidence="2 3">
    <name type="scientific">Polyplosphaeria fusca</name>
    <dbReference type="NCBI Taxonomy" id="682080"/>
    <lineage>
        <taxon>Eukaryota</taxon>
        <taxon>Fungi</taxon>
        <taxon>Dikarya</taxon>
        <taxon>Ascomycota</taxon>
        <taxon>Pezizomycotina</taxon>
        <taxon>Dothideomycetes</taxon>
        <taxon>Pleosporomycetidae</taxon>
        <taxon>Pleosporales</taxon>
        <taxon>Tetraplosphaeriaceae</taxon>
        <taxon>Polyplosphaeria</taxon>
    </lineage>
</organism>
<evidence type="ECO:0000259" key="1">
    <source>
        <dbReference type="PROSITE" id="PS51186"/>
    </source>
</evidence>
<dbReference type="InterPro" id="IPR000182">
    <property type="entry name" value="GNAT_dom"/>
</dbReference>
<name>A0A9P4VA08_9PLEO</name>
<dbReference type="GO" id="GO:0016747">
    <property type="term" value="F:acyltransferase activity, transferring groups other than amino-acyl groups"/>
    <property type="evidence" value="ECO:0007669"/>
    <property type="project" value="InterPro"/>
</dbReference>
<evidence type="ECO:0000313" key="2">
    <source>
        <dbReference type="EMBL" id="KAF2741135.1"/>
    </source>
</evidence>
<reference evidence="2" key="1">
    <citation type="journal article" date="2020" name="Stud. Mycol.">
        <title>101 Dothideomycetes genomes: a test case for predicting lifestyles and emergence of pathogens.</title>
        <authorList>
            <person name="Haridas S."/>
            <person name="Albert R."/>
            <person name="Binder M."/>
            <person name="Bloem J."/>
            <person name="Labutti K."/>
            <person name="Salamov A."/>
            <person name="Andreopoulos B."/>
            <person name="Baker S."/>
            <person name="Barry K."/>
            <person name="Bills G."/>
            <person name="Bluhm B."/>
            <person name="Cannon C."/>
            <person name="Castanera R."/>
            <person name="Culley D."/>
            <person name="Daum C."/>
            <person name="Ezra D."/>
            <person name="Gonzalez J."/>
            <person name="Henrissat B."/>
            <person name="Kuo A."/>
            <person name="Liang C."/>
            <person name="Lipzen A."/>
            <person name="Lutzoni F."/>
            <person name="Magnuson J."/>
            <person name="Mondo S."/>
            <person name="Nolan M."/>
            <person name="Ohm R."/>
            <person name="Pangilinan J."/>
            <person name="Park H.-J."/>
            <person name="Ramirez L."/>
            <person name="Alfaro M."/>
            <person name="Sun H."/>
            <person name="Tritt A."/>
            <person name="Yoshinaga Y."/>
            <person name="Zwiers L.-H."/>
            <person name="Turgeon B."/>
            <person name="Goodwin S."/>
            <person name="Spatafora J."/>
            <person name="Crous P."/>
            <person name="Grigoriev I."/>
        </authorList>
    </citation>
    <scope>NUCLEOTIDE SEQUENCE</scope>
    <source>
        <strain evidence="2">CBS 125425</strain>
    </source>
</reference>
<keyword evidence="3" id="KW-1185">Reference proteome</keyword>
<comment type="caution">
    <text evidence="2">The sequence shown here is derived from an EMBL/GenBank/DDBJ whole genome shotgun (WGS) entry which is preliminary data.</text>
</comment>
<evidence type="ECO:0000313" key="3">
    <source>
        <dbReference type="Proteomes" id="UP000799444"/>
    </source>
</evidence>
<accession>A0A9P4VA08</accession>
<dbReference type="InterPro" id="IPR016181">
    <property type="entry name" value="Acyl_CoA_acyltransferase"/>
</dbReference>
<proteinExistence type="predicted"/>
<sequence length="172" mass="19132">MTWRPMPLDRVKDLVRVADKIHPDLPESAEVFAERVKLFPDGCLGLFTSDSDHLCGYIVSHPIQRRHPPALDALLGQIAPGVDQYYVHDLAILPEVRGKGYAQQGLEKVLAVAKGYATTGLVSVYGTAAFWGRFGFRKGEVDEGLRKKLEGYGEDAVYLERENTDTSADREQ</sequence>
<dbReference type="AlphaFoldDB" id="A0A9P4VA08"/>
<dbReference type="Pfam" id="PF00583">
    <property type="entry name" value="Acetyltransf_1"/>
    <property type="match status" value="1"/>
</dbReference>
<dbReference type="Proteomes" id="UP000799444">
    <property type="component" value="Unassembled WGS sequence"/>
</dbReference>
<dbReference type="EMBL" id="ML996098">
    <property type="protein sequence ID" value="KAF2741135.1"/>
    <property type="molecule type" value="Genomic_DNA"/>
</dbReference>
<dbReference type="PROSITE" id="PS51186">
    <property type="entry name" value="GNAT"/>
    <property type="match status" value="1"/>
</dbReference>
<dbReference type="Gene3D" id="3.40.630.30">
    <property type="match status" value="1"/>
</dbReference>
<gene>
    <name evidence="2" type="ORF">EJ04DRAFT_481535</name>
</gene>
<feature type="domain" description="N-acetyltransferase" evidence="1">
    <location>
        <begin position="1"/>
        <end position="164"/>
    </location>
</feature>
<dbReference type="CDD" id="cd04301">
    <property type="entry name" value="NAT_SF"/>
    <property type="match status" value="1"/>
</dbReference>
<dbReference type="SUPFAM" id="SSF55729">
    <property type="entry name" value="Acyl-CoA N-acyltransferases (Nat)"/>
    <property type="match status" value="1"/>
</dbReference>